<feature type="binding site" evidence="6">
    <location>
        <position position="202"/>
    </location>
    <ligand>
        <name>urate</name>
        <dbReference type="ChEBI" id="CHEBI:17775"/>
    </ligand>
</feature>
<dbReference type="PANTHER" id="PTHR42874">
    <property type="entry name" value="URICASE"/>
    <property type="match status" value="1"/>
</dbReference>
<evidence type="ECO:0000313" key="8">
    <source>
        <dbReference type="EMBL" id="CAA9555382.1"/>
    </source>
</evidence>
<evidence type="ECO:0000256" key="1">
    <source>
        <dbReference type="ARBA" id="ARBA00004831"/>
    </source>
</evidence>
<dbReference type="Pfam" id="PF01014">
    <property type="entry name" value="Uricase"/>
    <property type="match status" value="2"/>
</dbReference>
<proteinExistence type="inferred from homology"/>
<evidence type="ECO:0000256" key="4">
    <source>
        <dbReference type="ARBA" id="ARBA00023002"/>
    </source>
</evidence>
<dbReference type="InterPro" id="IPR002042">
    <property type="entry name" value="Uricase"/>
</dbReference>
<comment type="catalytic activity">
    <reaction evidence="5 7">
        <text>urate + O2 + H2O = 5-hydroxyisourate + H2O2</text>
        <dbReference type="Rhea" id="RHEA:21368"/>
        <dbReference type="ChEBI" id="CHEBI:15377"/>
        <dbReference type="ChEBI" id="CHEBI:15379"/>
        <dbReference type="ChEBI" id="CHEBI:16240"/>
        <dbReference type="ChEBI" id="CHEBI:17775"/>
        <dbReference type="ChEBI" id="CHEBI:18072"/>
        <dbReference type="EC" id="1.7.3.3"/>
    </reaction>
</comment>
<feature type="binding site" evidence="6">
    <location>
        <position position="277"/>
    </location>
    <ligand>
        <name>O2</name>
        <dbReference type="ChEBI" id="CHEBI:15379"/>
    </ligand>
</feature>
<evidence type="ECO:0000256" key="5">
    <source>
        <dbReference type="PIRNR" id="PIRNR000241"/>
    </source>
</evidence>
<organism evidence="8">
    <name type="scientific">uncultured Thermoleophilia bacterium</name>
    <dbReference type="NCBI Taxonomy" id="1497501"/>
    <lineage>
        <taxon>Bacteria</taxon>
        <taxon>Bacillati</taxon>
        <taxon>Actinomycetota</taxon>
        <taxon>Thermoleophilia</taxon>
        <taxon>environmental samples</taxon>
    </lineage>
</organism>
<keyword evidence="3 5" id="KW-0659">Purine metabolism</keyword>
<protein>
    <recommendedName>
        <fullName evidence="5 7">Uricase</fullName>
        <ecNumber evidence="5 7">1.7.3.3</ecNumber>
    </recommendedName>
    <alternativeName>
        <fullName evidence="5">Urate oxidase</fullName>
    </alternativeName>
</protein>
<feature type="binding site" evidence="6">
    <location>
        <position position="277"/>
    </location>
    <ligand>
        <name>5-hydroxyisourate</name>
        <dbReference type="ChEBI" id="CHEBI:18072"/>
    </ligand>
</feature>
<feature type="binding site" evidence="6">
    <location>
        <position position="74"/>
    </location>
    <ligand>
        <name>urate</name>
        <dbReference type="ChEBI" id="CHEBI:17775"/>
    </ligand>
</feature>
<dbReference type="GO" id="GO:0019628">
    <property type="term" value="P:urate catabolic process"/>
    <property type="evidence" value="ECO:0007669"/>
    <property type="project" value="UniProtKB-UniPathway"/>
</dbReference>
<dbReference type="GO" id="GO:0006145">
    <property type="term" value="P:purine nucleobase catabolic process"/>
    <property type="evidence" value="ECO:0007669"/>
    <property type="project" value="TreeGrafter"/>
</dbReference>
<feature type="binding site" evidence="6">
    <location>
        <position position="185"/>
    </location>
    <ligand>
        <name>urate</name>
        <dbReference type="ChEBI" id="CHEBI:17775"/>
    </ligand>
</feature>
<dbReference type="PRINTS" id="PR00093">
    <property type="entry name" value="URICASE"/>
</dbReference>
<dbReference type="EMBL" id="CADCWC010000484">
    <property type="protein sequence ID" value="CAA9555382.1"/>
    <property type="molecule type" value="Genomic_DNA"/>
</dbReference>
<accession>A0A6J4UQE6</accession>
<dbReference type="GO" id="GO:0004846">
    <property type="term" value="F:urate oxidase activity"/>
    <property type="evidence" value="ECO:0007669"/>
    <property type="project" value="UniProtKB-EC"/>
</dbReference>
<feature type="binding site" evidence="6">
    <location>
        <position position="74"/>
    </location>
    <ligand>
        <name>5-hydroxyisourate</name>
        <dbReference type="ChEBI" id="CHEBI:18072"/>
    </ligand>
</feature>
<name>A0A6J4UQE6_9ACTN</name>
<feature type="binding site" evidence="6">
    <location>
        <position position="75"/>
    </location>
    <ligand>
        <name>5-hydroxyisourate</name>
        <dbReference type="ChEBI" id="CHEBI:18072"/>
    </ligand>
</feature>
<gene>
    <name evidence="8" type="ORF">AVDCRST_MAG79-3047</name>
</gene>
<dbReference type="NCBIfam" id="TIGR03383">
    <property type="entry name" value="urate_oxi"/>
    <property type="match status" value="1"/>
</dbReference>
<reference evidence="8" key="1">
    <citation type="submission" date="2020-02" db="EMBL/GenBank/DDBJ databases">
        <authorList>
            <person name="Meier V. D."/>
        </authorList>
    </citation>
    <scope>NUCLEOTIDE SEQUENCE</scope>
    <source>
        <strain evidence="8">AVDCRST_MAG79</strain>
    </source>
</reference>
<evidence type="ECO:0000256" key="6">
    <source>
        <dbReference type="PIRSR" id="PIRSR000241-2"/>
    </source>
</evidence>
<evidence type="ECO:0000256" key="7">
    <source>
        <dbReference type="RuleBase" id="RU004455"/>
    </source>
</evidence>
<dbReference type="SUPFAM" id="SSF55620">
    <property type="entry name" value="Tetrahydrobiopterin biosynthesis enzymes-like"/>
    <property type="match status" value="2"/>
</dbReference>
<dbReference type="PANTHER" id="PTHR42874:SF1">
    <property type="entry name" value="URICASE"/>
    <property type="match status" value="1"/>
</dbReference>
<sequence length="316" mass="34742">MRVPGAAYRITYGKAGVPVHRVHAPPLRGLRAVPESAATGRPNVLFAHEIDVEVFGDNFLPAYTEGDNSTVVATDSMKNFILRLGLDSEASTLEGYLDDLGRRLLATYAQMEGVRVAGRELRFDAVPVPDGDGGFRPSDVLFSRHPGDHGVAVLRFGRVGDEVVAEDARGGRAGLELVKITGSAFTQFVRDGWTTLPERRDRPLFIGLDVGWRYLDPADASGRDPTRYVASEQVRDVVAAVFEELVSESIQHLVNDMGARVLERFGQLAEVSFDARNMTRDPVAVSDTDDRVRVYSDPFPAFGTITLTLRRQRTRA</sequence>
<keyword evidence="4 5" id="KW-0560">Oxidoreductase</keyword>
<evidence type="ECO:0000256" key="3">
    <source>
        <dbReference type="ARBA" id="ARBA00022631"/>
    </source>
</evidence>
<dbReference type="AlphaFoldDB" id="A0A6J4UQE6"/>
<dbReference type="EC" id="1.7.3.3" evidence="5 7"/>
<evidence type="ECO:0000256" key="2">
    <source>
        <dbReference type="ARBA" id="ARBA00009760"/>
    </source>
</evidence>
<feature type="binding site" evidence="6">
    <location>
        <position position="251"/>
    </location>
    <ligand>
        <name>5-hydroxyisourate</name>
        <dbReference type="ChEBI" id="CHEBI:18072"/>
    </ligand>
</feature>
<comment type="function">
    <text evidence="5 7">Catalyzes the oxidation of uric acid to 5-hydroxyisourate, which is further processed to form (S)-allantoin.</text>
</comment>
<dbReference type="PIRSF" id="PIRSF000241">
    <property type="entry name" value="Urate_oxidase"/>
    <property type="match status" value="1"/>
</dbReference>
<feature type="binding site" evidence="6">
    <location>
        <position position="74"/>
    </location>
    <ligand>
        <name>O2</name>
        <dbReference type="ChEBI" id="CHEBI:15379"/>
    </ligand>
</feature>
<dbReference type="UniPathway" id="UPA00394">
    <property type="reaction ID" value="UER00650"/>
</dbReference>
<feature type="binding site" evidence="6">
    <location>
        <position position="185"/>
    </location>
    <ligand>
        <name>5-hydroxyisourate</name>
        <dbReference type="ChEBI" id="CHEBI:18072"/>
    </ligand>
</feature>
<comment type="similarity">
    <text evidence="2 5 7">Belongs to the uricase family.</text>
</comment>
<feature type="binding site" evidence="6">
    <location>
        <position position="75"/>
    </location>
    <ligand>
        <name>urate</name>
        <dbReference type="ChEBI" id="CHEBI:17775"/>
    </ligand>
</feature>
<feature type="binding site" evidence="6">
    <location>
        <position position="277"/>
    </location>
    <ligand>
        <name>urate</name>
        <dbReference type="ChEBI" id="CHEBI:17775"/>
    </ligand>
</feature>
<feature type="binding site" evidence="6">
    <location>
        <position position="202"/>
    </location>
    <ligand>
        <name>5-hydroxyisourate</name>
        <dbReference type="ChEBI" id="CHEBI:18072"/>
    </ligand>
</feature>
<dbReference type="Gene3D" id="3.10.270.10">
    <property type="entry name" value="Urate Oxidase"/>
    <property type="match status" value="1"/>
</dbReference>
<comment type="pathway">
    <text evidence="1 5">Purine metabolism; urate degradation; (S)-allantoin from urate: step 1/3.</text>
</comment>
<feature type="binding site" evidence="6">
    <location>
        <position position="251"/>
    </location>
    <ligand>
        <name>urate</name>
        <dbReference type="ChEBI" id="CHEBI:17775"/>
    </ligand>
</feature>